<keyword evidence="3 8" id="KW-1134">Transmembrane beta strand</keyword>
<dbReference type="Gene3D" id="2.40.170.20">
    <property type="entry name" value="TonB-dependent receptor, beta-barrel domain"/>
    <property type="match status" value="1"/>
</dbReference>
<dbReference type="PROSITE" id="PS52016">
    <property type="entry name" value="TONB_DEPENDENT_REC_3"/>
    <property type="match status" value="1"/>
</dbReference>
<feature type="domain" description="TonB-dependent receptor-like beta-barrel" evidence="11">
    <location>
        <begin position="400"/>
        <end position="868"/>
    </location>
</feature>
<feature type="signal peptide" evidence="10">
    <location>
        <begin position="1"/>
        <end position="20"/>
    </location>
</feature>
<evidence type="ECO:0000256" key="6">
    <source>
        <dbReference type="ARBA" id="ARBA00023136"/>
    </source>
</evidence>
<evidence type="ECO:0000256" key="2">
    <source>
        <dbReference type="ARBA" id="ARBA00022448"/>
    </source>
</evidence>
<evidence type="ECO:0000256" key="4">
    <source>
        <dbReference type="ARBA" id="ARBA00022692"/>
    </source>
</evidence>
<dbReference type="NCBIfam" id="TIGR01782">
    <property type="entry name" value="TonB-Xanth-Caul"/>
    <property type="match status" value="1"/>
</dbReference>
<dbReference type="InterPro" id="IPR010104">
    <property type="entry name" value="TonB_rcpt_bac"/>
</dbReference>
<keyword evidence="7 8" id="KW-0998">Cell outer membrane</keyword>
<dbReference type="PANTHER" id="PTHR40980">
    <property type="entry name" value="PLUG DOMAIN-CONTAINING PROTEIN"/>
    <property type="match status" value="1"/>
</dbReference>
<feature type="domain" description="TonB-dependent receptor plug" evidence="12">
    <location>
        <begin position="63"/>
        <end position="164"/>
    </location>
</feature>
<reference evidence="14" key="1">
    <citation type="journal article" date="2019" name="Int. J. Syst. Evol. Microbiol.">
        <title>The Global Catalogue of Microorganisms (GCM) 10K type strain sequencing project: providing services to taxonomists for standard genome sequencing and annotation.</title>
        <authorList>
            <consortium name="The Broad Institute Genomics Platform"/>
            <consortium name="The Broad Institute Genome Sequencing Center for Infectious Disease"/>
            <person name="Wu L."/>
            <person name="Ma J."/>
        </authorList>
    </citation>
    <scope>NUCLEOTIDE SEQUENCE [LARGE SCALE GENOMIC DNA]</scope>
    <source>
        <strain evidence="14">CGMCC 1.10759</strain>
    </source>
</reference>
<keyword evidence="10" id="KW-0732">Signal</keyword>
<dbReference type="InterPro" id="IPR000531">
    <property type="entry name" value="Beta-barrel_TonB"/>
</dbReference>
<keyword evidence="5 9" id="KW-0798">TonB box</keyword>
<evidence type="ECO:0000313" key="14">
    <source>
        <dbReference type="Proteomes" id="UP001595904"/>
    </source>
</evidence>
<dbReference type="InterPro" id="IPR036942">
    <property type="entry name" value="Beta-barrel_TonB_sf"/>
</dbReference>
<evidence type="ECO:0000256" key="3">
    <source>
        <dbReference type="ARBA" id="ARBA00022452"/>
    </source>
</evidence>
<evidence type="ECO:0000256" key="1">
    <source>
        <dbReference type="ARBA" id="ARBA00004571"/>
    </source>
</evidence>
<evidence type="ECO:0000259" key="11">
    <source>
        <dbReference type="Pfam" id="PF00593"/>
    </source>
</evidence>
<dbReference type="PANTHER" id="PTHR40980:SF3">
    <property type="entry name" value="TONB-DEPENDENT RECEPTOR-LIKE BETA-BARREL DOMAIN-CONTAINING PROTEIN"/>
    <property type="match status" value="1"/>
</dbReference>
<dbReference type="EMBL" id="JBHSDU010000015">
    <property type="protein sequence ID" value="MFC4314326.1"/>
    <property type="molecule type" value="Genomic_DNA"/>
</dbReference>
<comment type="subcellular location">
    <subcellularLocation>
        <location evidence="1 8">Cell outer membrane</location>
        <topology evidence="1 8">Multi-pass membrane protein</topology>
    </subcellularLocation>
</comment>
<dbReference type="PROSITE" id="PS00018">
    <property type="entry name" value="EF_HAND_1"/>
    <property type="match status" value="1"/>
</dbReference>
<dbReference type="InterPro" id="IPR037066">
    <property type="entry name" value="Plug_dom_sf"/>
</dbReference>
<dbReference type="CDD" id="cd01347">
    <property type="entry name" value="ligand_gated_channel"/>
    <property type="match status" value="1"/>
</dbReference>
<accession>A0ABV8T349</accession>
<gene>
    <name evidence="13" type="ORF">ACFPN2_35000</name>
</gene>
<evidence type="ECO:0000256" key="7">
    <source>
        <dbReference type="ARBA" id="ARBA00023237"/>
    </source>
</evidence>
<dbReference type="InterPro" id="IPR018247">
    <property type="entry name" value="EF_Hand_1_Ca_BS"/>
</dbReference>
<evidence type="ECO:0000256" key="9">
    <source>
        <dbReference type="RuleBase" id="RU003357"/>
    </source>
</evidence>
<evidence type="ECO:0000313" key="13">
    <source>
        <dbReference type="EMBL" id="MFC4314326.1"/>
    </source>
</evidence>
<keyword evidence="4 8" id="KW-0812">Transmembrane</keyword>
<comment type="caution">
    <text evidence="13">The sequence shown here is derived from an EMBL/GenBank/DDBJ whole genome shotgun (WGS) entry which is preliminary data.</text>
</comment>
<dbReference type="Gene3D" id="2.170.130.10">
    <property type="entry name" value="TonB-dependent receptor, plug domain"/>
    <property type="match status" value="1"/>
</dbReference>
<dbReference type="InterPro" id="IPR039426">
    <property type="entry name" value="TonB-dep_rcpt-like"/>
</dbReference>
<proteinExistence type="inferred from homology"/>
<dbReference type="RefSeq" id="WP_380605411.1">
    <property type="nucleotide sequence ID" value="NZ_JBHSDU010000015.1"/>
</dbReference>
<comment type="similarity">
    <text evidence="8 9">Belongs to the TonB-dependent receptor family.</text>
</comment>
<evidence type="ECO:0000256" key="5">
    <source>
        <dbReference type="ARBA" id="ARBA00023077"/>
    </source>
</evidence>
<dbReference type="InterPro" id="IPR012910">
    <property type="entry name" value="Plug_dom"/>
</dbReference>
<feature type="chain" id="PRO_5046241725" evidence="10">
    <location>
        <begin position="21"/>
        <end position="901"/>
    </location>
</feature>
<evidence type="ECO:0000259" key="12">
    <source>
        <dbReference type="Pfam" id="PF07715"/>
    </source>
</evidence>
<dbReference type="Pfam" id="PF00593">
    <property type="entry name" value="TonB_dep_Rec_b-barrel"/>
    <property type="match status" value="1"/>
</dbReference>
<dbReference type="Pfam" id="PF07715">
    <property type="entry name" value="Plug"/>
    <property type="match status" value="1"/>
</dbReference>
<keyword evidence="14" id="KW-1185">Reference proteome</keyword>
<dbReference type="SUPFAM" id="SSF56935">
    <property type="entry name" value="Porins"/>
    <property type="match status" value="1"/>
</dbReference>
<dbReference type="Proteomes" id="UP001595904">
    <property type="component" value="Unassembled WGS sequence"/>
</dbReference>
<keyword evidence="13" id="KW-0675">Receptor</keyword>
<keyword evidence="6 8" id="KW-0472">Membrane</keyword>
<protein>
    <submittedName>
        <fullName evidence="13">TonB-dependent receptor</fullName>
    </submittedName>
</protein>
<evidence type="ECO:0000256" key="8">
    <source>
        <dbReference type="PROSITE-ProRule" id="PRU01360"/>
    </source>
</evidence>
<sequence>MSIKANASLLRVGTSLIALLAGNSALSQEQTSNTPPTAGNLESVEEVVVTGLRQSIAAAIEAKREASSIVDVVNAEDIGKLPDQNVAETLGRVSGINITRKDGEGSGFTVRGLSLNRIEINGRTFVGPTQDATPALETVNPEILSGIEVTKSPTADLVEGAIGATVNLKTRRPLDGEDILSARAQVVYADIADKTGYRTSGLISKSFGDGTFGALLGLAYARVHAQGEGLTTNGWVRTDAVDANGDGVDDPGLFRPNRISSQIEQRSDNRSTATGALQWRPDDATEVILEGTYSRFKRDRDLAYYQLLLNDNDVAGSTAVLPDGTVSRATLTGITLRPLAYDAPSDLESYNFGLSASREVGRFKFSADTSYSHGEGTENQAGLSTGAPFTYVIVPKTGNTVDVSYDFGANRDFPNYSLSSNFNRDDPSQYRLFSVFDGVARSENRGYDGRFDVTFDADWGVLSSLQAGARYEDIRLQSEDPQSTPGVASLLAVADRNGDGIVSLDELPAVSYNNQLSGGFFSEASGNFPRNFLTGDVLSVAQARADVGLGAPARVPASERSVDQRTPAGYVRANFAGDLFSVPYVANLGVRFVSTKRTARGNSVATGPTGTTVTPTELTKTFSHWLPSGNISFSLTDDVLLRFAASKVVARPALRDVAPGITVSLTNFTASAGSPDLKPIEADQYDATIEWYMADASLLSLALYRKDISTFIISTTSSETIDGYPPTAVNPSGLFQVNRPRNGTGGTVEGFEIGYQHAFKFLPAPFDGFGVLANYTYADSETPILNPLGGGTLPLQNLSRDSYNAVGYYENDLFTVRIAYTYRSKFLANLDSAALGGARYEDEYGQLDATASVSVSEKVKLTFDAVNLNKAITRQYNGTWNRLAASSVNDTRYTLGFTANF</sequence>
<organism evidence="13 14">
    <name type="scientific">Steroidobacter flavus</name>
    <dbReference type="NCBI Taxonomy" id="1842136"/>
    <lineage>
        <taxon>Bacteria</taxon>
        <taxon>Pseudomonadati</taxon>
        <taxon>Pseudomonadota</taxon>
        <taxon>Gammaproteobacteria</taxon>
        <taxon>Steroidobacterales</taxon>
        <taxon>Steroidobacteraceae</taxon>
        <taxon>Steroidobacter</taxon>
    </lineage>
</organism>
<evidence type="ECO:0000256" key="10">
    <source>
        <dbReference type="SAM" id="SignalP"/>
    </source>
</evidence>
<name>A0ABV8T349_9GAMM</name>
<keyword evidence="2 8" id="KW-0813">Transport</keyword>